<evidence type="ECO:0000259" key="3">
    <source>
        <dbReference type="Pfam" id="PF25917"/>
    </source>
</evidence>
<gene>
    <name evidence="5" type="ORF">TMPK1_09770</name>
</gene>
<dbReference type="Pfam" id="PF25917">
    <property type="entry name" value="BSH_RND"/>
    <property type="match status" value="1"/>
</dbReference>
<evidence type="ECO:0000313" key="6">
    <source>
        <dbReference type="Proteomes" id="UP000681075"/>
    </source>
</evidence>
<dbReference type="PANTHER" id="PTHR30386:SF24">
    <property type="entry name" value="MULTIDRUG RESISTANCE EFFLUX PUMP"/>
    <property type="match status" value="1"/>
</dbReference>
<feature type="coiled-coil region" evidence="1">
    <location>
        <begin position="85"/>
        <end position="133"/>
    </location>
</feature>
<protein>
    <submittedName>
        <fullName evidence="5">Secretion protein HlyD</fullName>
    </submittedName>
</protein>
<keyword evidence="1" id="KW-0175">Coiled coil</keyword>
<proteinExistence type="predicted"/>
<keyword evidence="6" id="KW-1185">Reference proteome</keyword>
<feature type="domain" description="Multidrug resistance protein MdtA-like alpha-helical hairpin" evidence="2">
    <location>
        <begin position="114"/>
        <end position="174"/>
    </location>
</feature>
<dbReference type="GO" id="GO:0055085">
    <property type="term" value="P:transmembrane transport"/>
    <property type="evidence" value="ECO:0007669"/>
    <property type="project" value="InterPro"/>
</dbReference>
<dbReference type="InterPro" id="IPR058625">
    <property type="entry name" value="MdtA-like_BSH"/>
</dbReference>
<dbReference type="Pfam" id="PF25876">
    <property type="entry name" value="HH_MFP_RND"/>
    <property type="match status" value="1"/>
</dbReference>
<dbReference type="Proteomes" id="UP000681075">
    <property type="component" value="Unassembled WGS sequence"/>
</dbReference>
<dbReference type="PRINTS" id="PR01490">
    <property type="entry name" value="RTXTOXIND"/>
</dbReference>
<dbReference type="RefSeq" id="WP_420241796.1">
    <property type="nucleotide sequence ID" value="NZ_BOPV01000001.1"/>
</dbReference>
<dbReference type="InterPro" id="IPR058624">
    <property type="entry name" value="MdtA-like_HH"/>
</dbReference>
<evidence type="ECO:0000313" key="5">
    <source>
        <dbReference type="EMBL" id="GIL38740.1"/>
    </source>
</evidence>
<dbReference type="InterPro" id="IPR050739">
    <property type="entry name" value="MFP"/>
</dbReference>
<feature type="domain" description="CusB-like beta-barrel" evidence="4">
    <location>
        <begin position="247"/>
        <end position="287"/>
    </location>
</feature>
<dbReference type="InterPro" id="IPR058792">
    <property type="entry name" value="Beta-barrel_RND_2"/>
</dbReference>
<dbReference type="Gene3D" id="1.10.287.470">
    <property type="entry name" value="Helix hairpin bin"/>
    <property type="match status" value="1"/>
</dbReference>
<dbReference type="Pfam" id="PF25954">
    <property type="entry name" value="Beta-barrel_RND_2"/>
    <property type="match status" value="1"/>
</dbReference>
<dbReference type="Gene3D" id="2.40.30.170">
    <property type="match status" value="1"/>
</dbReference>
<comment type="caution">
    <text evidence="5">The sequence shown here is derived from an EMBL/GenBank/DDBJ whole genome shotgun (WGS) entry which is preliminary data.</text>
</comment>
<feature type="domain" description="Multidrug resistance protein MdtA-like barrel-sandwich hybrid" evidence="3">
    <location>
        <begin position="45"/>
        <end position="237"/>
    </location>
</feature>
<evidence type="ECO:0000259" key="2">
    <source>
        <dbReference type="Pfam" id="PF25876"/>
    </source>
</evidence>
<dbReference type="EMBL" id="BOPV01000001">
    <property type="protein sequence ID" value="GIL38740.1"/>
    <property type="molecule type" value="Genomic_DNA"/>
</dbReference>
<reference evidence="5" key="1">
    <citation type="submission" date="2021-02" db="EMBL/GenBank/DDBJ databases">
        <title>Genome sequence of Rhodospirillales sp. strain TMPK1 isolated from soil.</title>
        <authorList>
            <person name="Nakai R."/>
            <person name="Kusada H."/>
            <person name="Tamaki H."/>
        </authorList>
    </citation>
    <scope>NUCLEOTIDE SEQUENCE</scope>
    <source>
        <strain evidence="5">TMPK1</strain>
    </source>
</reference>
<evidence type="ECO:0000259" key="4">
    <source>
        <dbReference type="Pfam" id="PF25954"/>
    </source>
</evidence>
<sequence length="362" mass="38452">MAVRKLLLPTVAVVAALGIGAFGVHWFVSGRFVEKTDNAYVQSDIAAIAPKVAGYVREVRVRDNQKVAAGDVLAVIDDRDFAAQVAQAEAQAEAAKAAIASINSNLILQKSVIAQAEAGIASAEADLKRAQLDQQRYGALAPEGFASRQRLETVTADRQKADSSLARARAALTSEKDRVGVLEASRAQAEAQLKQAQANAELKRIDLENTVVRAPFAGTVGNKGVELGQYVKVGTQLLSLVPEELYIVANFKETQIARMRVGQPVELDIDAYSGTTVRGRIESLAPASGSQFSLLPPENATGNFTKIVQRVPVRIAIGSEEAARLRPGLSVIAFVDTKARGNAAAIADLRGAFVPTTQTAQR</sequence>
<dbReference type="AlphaFoldDB" id="A0A8S8XBW1"/>
<organism evidence="5 6">
    <name type="scientific">Roseiterribacter gracilis</name>
    <dbReference type="NCBI Taxonomy" id="2812848"/>
    <lineage>
        <taxon>Bacteria</taxon>
        <taxon>Pseudomonadati</taxon>
        <taxon>Pseudomonadota</taxon>
        <taxon>Alphaproteobacteria</taxon>
        <taxon>Rhodospirillales</taxon>
        <taxon>Roseiterribacteraceae</taxon>
        <taxon>Roseiterribacter</taxon>
    </lineage>
</organism>
<dbReference type="SUPFAM" id="SSF111369">
    <property type="entry name" value="HlyD-like secretion proteins"/>
    <property type="match status" value="2"/>
</dbReference>
<name>A0A8S8XBW1_9PROT</name>
<evidence type="ECO:0000256" key="1">
    <source>
        <dbReference type="SAM" id="Coils"/>
    </source>
</evidence>
<accession>A0A8S8XBW1</accession>
<dbReference type="Gene3D" id="2.40.50.100">
    <property type="match status" value="1"/>
</dbReference>
<feature type="coiled-coil region" evidence="1">
    <location>
        <begin position="179"/>
        <end position="206"/>
    </location>
</feature>
<dbReference type="PANTHER" id="PTHR30386">
    <property type="entry name" value="MEMBRANE FUSION SUBUNIT OF EMRAB-TOLC MULTIDRUG EFFLUX PUMP"/>
    <property type="match status" value="1"/>
</dbReference>